<dbReference type="SMART" id="SM00267">
    <property type="entry name" value="GGDEF"/>
    <property type="match status" value="1"/>
</dbReference>
<dbReference type="InterPro" id="IPR000014">
    <property type="entry name" value="PAS"/>
</dbReference>
<dbReference type="PROSITE" id="PS50883">
    <property type="entry name" value="EAL"/>
    <property type="match status" value="1"/>
</dbReference>
<accession>A0A4Y5YHD1</accession>
<dbReference type="Gene3D" id="3.30.450.20">
    <property type="entry name" value="PAS domain"/>
    <property type="match status" value="1"/>
</dbReference>
<dbReference type="Gene3D" id="3.20.20.450">
    <property type="entry name" value="EAL domain"/>
    <property type="match status" value="1"/>
</dbReference>
<dbReference type="PROSITE" id="PS50112">
    <property type="entry name" value="PAS"/>
    <property type="match status" value="1"/>
</dbReference>
<keyword evidence="1" id="KW-0597">Phosphoprotein</keyword>
<dbReference type="PANTHER" id="PTHR44757:SF4">
    <property type="entry name" value="DIGUANYLATE CYCLASE DGCE-RELATED"/>
    <property type="match status" value="1"/>
</dbReference>
<dbReference type="InterPro" id="IPR035919">
    <property type="entry name" value="EAL_sf"/>
</dbReference>
<evidence type="ECO:0000256" key="1">
    <source>
        <dbReference type="PROSITE-ProRule" id="PRU00169"/>
    </source>
</evidence>
<dbReference type="CDD" id="cd00130">
    <property type="entry name" value="PAS"/>
    <property type="match status" value="1"/>
</dbReference>
<dbReference type="InterPro" id="IPR029787">
    <property type="entry name" value="Nucleotide_cyclase"/>
</dbReference>
<gene>
    <name evidence="6" type="ORF">FH971_14240</name>
</gene>
<evidence type="ECO:0000259" key="2">
    <source>
        <dbReference type="PROSITE" id="PS50110"/>
    </source>
</evidence>
<dbReference type="NCBIfam" id="TIGR00254">
    <property type="entry name" value="GGDEF"/>
    <property type="match status" value="1"/>
</dbReference>
<dbReference type="SMART" id="SM00448">
    <property type="entry name" value="REC"/>
    <property type="match status" value="1"/>
</dbReference>
<sequence>MFSRSSIPPRILLVDDDVNQINILNKVLQAIGQVFFEQNGLSALEQAIKIRPDVILLDIDMPGLNGHEVLAQLKDNELTCNIPVIFITSYNFVEDQLLCLREGAVDFIAKPLEPDVVAARVNTHLMLRKRERELLEVYRHAQVTLNSIRNAVITTDKDARVTFMNPIAELMIGMSLNDAMGCFIEEVMPLRIGDDGPPHINPVRICIQENRVVGMAFNCQMMKQNSHWISVEDSAAPLISQDGDVIGSVIVFDDINESQVMALKMSNTLQYDQLTNLPNRFLLMELLNTKMARSQRSNVKIGLILFDINRFKLINEEFGFQFGDELLKKIALCIKSQLHNNETLSRHHADEFMVLVPELKHPSDLANLAVMIREHVMELAELQPEIHNFSTSMGLSVYPDDAADAQSLLLHADAALHKAKTDSIHDGFSFYSEEMESRFISRRQRYMQLKSAIVDNNVIALYQPIVDAITGQLNAVEALMRIKENDGSLISPIEFIALAEETRLIIPLGEKMIQLAFQQLKKWCDEGLKIRMCLNISPIQFIDPHFVPFLLKAIDKYHVSPKMIELELTESLMLDNLQQVIRDMEQLRIMGISISIDDFGTGFSCLSYLKELPVDVLKIDKSFVAQLSVEKPDEILVKTITTLAQSMNLKSVAEGVESLDQARRLKELGVSYLQGYYFSRPVTANEVRDSYDI</sequence>
<organism evidence="6 7">
    <name type="scientific">Shewanella polaris</name>
    <dbReference type="NCBI Taxonomy" id="2588449"/>
    <lineage>
        <taxon>Bacteria</taxon>
        <taxon>Pseudomonadati</taxon>
        <taxon>Pseudomonadota</taxon>
        <taxon>Gammaproteobacteria</taxon>
        <taxon>Alteromonadales</taxon>
        <taxon>Shewanellaceae</taxon>
        <taxon>Shewanella</taxon>
    </lineage>
</organism>
<proteinExistence type="predicted"/>
<evidence type="ECO:0000259" key="5">
    <source>
        <dbReference type="PROSITE" id="PS50887"/>
    </source>
</evidence>
<reference evidence="6 7" key="1">
    <citation type="submission" date="2019-06" db="EMBL/GenBank/DDBJ databases">
        <title>The genome of Shewanella sp. SM1901.</title>
        <authorList>
            <person name="Cha Q."/>
        </authorList>
    </citation>
    <scope>NUCLEOTIDE SEQUENCE [LARGE SCALE GENOMIC DNA]</scope>
    <source>
        <strain evidence="6 7">SM1901</strain>
    </source>
</reference>
<keyword evidence="7" id="KW-1185">Reference proteome</keyword>
<dbReference type="CDD" id="cd01948">
    <property type="entry name" value="EAL"/>
    <property type="match status" value="1"/>
</dbReference>
<dbReference type="PANTHER" id="PTHR44757">
    <property type="entry name" value="DIGUANYLATE CYCLASE DGCP"/>
    <property type="match status" value="1"/>
</dbReference>
<dbReference type="Pfam" id="PF00563">
    <property type="entry name" value="EAL"/>
    <property type="match status" value="1"/>
</dbReference>
<evidence type="ECO:0000313" key="6">
    <source>
        <dbReference type="EMBL" id="QDE32018.1"/>
    </source>
</evidence>
<dbReference type="InterPro" id="IPR052155">
    <property type="entry name" value="Biofilm_reg_signaling"/>
</dbReference>
<dbReference type="Pfam" id="PF08448">
    <property type="entry name" value="PAS_4"/>
    <property type="match status" value="1"/>
</dbReference>
<dbReference type="RefSeq" id="WP_140234767.1">
    <property type="nucleotide sequence ID" value="NZ_CP041036.1"/>
</dbReference>
<dbReference type="EMBL" id="CP041036">
    <property type="protein sequence ID" value="QDE32018.1"/>
    <property type="molecule type" value="Genomic_DNA"/>
</dbReference>
<dbReference type="AlphaFoldDB" id="A0A4Y5YHD1"/>
<dbReference type="InterPro" id="IPR043128">
    <property type="entry name" value="Rev_trsase/Diguanyl_cyclase"/>
</dbReference>
<evidence type="ECO:0000259" key="4">
    <source>
        <dbReference type="PROSITE" id="PS50883"/>
    </source>
</evidence>
<dbReference type="SUPFAM" id="SSF55073">
    <property type="entry name" value="Nucleotide cyclase"/>
    <property type="match status" value="1"/>
</dbReference>
<dbReference type="InterPro" id="IPR013656">
    <property type="entry name" value="PAS_4"/>
</dbReference>
<dbReference type="PROSITE" id="PS50110">
    <property type="entry name" value="RESPONSE_REGULATORY"/>
    <property type="match status" value="1"/>
</dbReference>
<dbReference type="InterPro" id="IPR011006">
    <property type="entry name" value="CheY-like_superfamily"/>
</dbReference>
<dbReference type="SUPFAM" id="SSF55785">
    <property type="entry name" value="PYP-like sensor domain (PAS domain)"/>
    <property type="match status" value="1"/>
</dbReference>
<name>A0A4Y5YHD1_9GAMM</name>
<feature type="modified residue" description="4-aspartylphosphate" evidence="1">
    <location>
        <position position="58"/>
    </location>
</feature>
<dbReference type="SUPFAM" id="SSF141868">
    <property type="entry name" value="EAL domain-like"/>
    <property type="match status" value="1"/>
</dbReference>
<dbReference type="PROSITE" id="PS50887">
    <property type="entry name" value="GGDEF"/>
    <property type="match status" value="1"/>
</dbReference>
<dbReference type="SUPFAM" id="SSF52172">
    <property type="entry name" value="CheY-like"/>
    <property type="match status" value="1"/>
</dbReference>
<dbReference type="Gene3D" id="3.30.70.270">
    <property type="match status" value="1"/>
</dbReference>
<dbReference type="Pfam" id="PF00990">
    <property type="entry name" value="GGDEF"/>
    <property type="match status" value="1"/>
</dbReference>
<evidence type="ECO:0000313" key="7">
    <source>
        <dbReference type="Proteomes" id="UP000319809"/>
    </source>
</evidence>
<dbReference type="InterPro" id="IPR001633">
    <property type="entry name" value="EAL_dom"/>
</dbReference>
<evidence type="ECO:0000259" key="3">
    <source>
        <dbReference type="PROSITE" id="PS50112"/>
    </source>
</evidence>
<protein>
    <submittedName>
        <fullName evidence="6">EAL domain-containing protein</fullName>
    </submittedName>
</protein>
<feature type="domain" description="PAS" evidence="3">
    <location>
        <begin position="137"/>
        <end position="181"/>
    </location>
</feature>
<dbReference type="InterPro" id="IPR000160">
    <property type="entry name" value="GGDEF_dom"/>
</dbReference>
<dbReference type="GO" id="GO:0000160">
    <property type="term" value="P:phosphorelay signal transduction system"/>
    <property type="evidence" value="ECO:0007669"/>
    <property type="project" value="InterPro"/>
</dbReference>
<dbReference type="InterPro" id="IPR001789">
    <property type="entry name" value="Sig_transdc_resp-reg_receiver"/>
</dbReference>
<dbReference type="CDD" id="cd01949">
    <property type="entry name" value="GGDEF"/>
    <property type="match status" value="1"/>
</dbReference>
<dbReference type="Gene3D" id="3.40.50.2300">
    <property type="match status" value="1"/>
</dbReference>
<dbReference type="SMART" id="SM00052">
    <property type="entry name" value="EAL"/>
    <property type="match status" value="1"/>
</dbReference>
<feature type="domain" description="EAL" evidence="4">
    <location>
        <begin position="442"/>
        <end position="693"/>
    </location>
</feature>
<dbReference type="InterPro" id="IPR035965">
    <property type="entry name" value="PAS-like_dom_sf"/>
</dbReference>
<feature type="domain" description="GGDEF" evidence="5">
    <location>
        <begin position="299"/>
        <end position="433"/>
    </location>
</feature>
<dbReference type="Proteomes" id="UP000319809">
    <property type="component" value="Chromosome"/>
</dbReference>
<feature type="domain" description="Response regulatory" evidence="2">
    <location>
        <begin position="10"/>
        <end position="125"/>
    </location>
</feature>
<dbReference type="KEGG" id="spol:FH971_14240"/>
<dbReference type="Pfam" id="PF00072">
    <property type="entry name" value="Response_reg"/>
    <property type="match status" value="1"/>
</dbReference>